<gene>
    <name evidence="2" type="ORF">HDID_LOCUS8716</name>
</gene>
<dbReference type="Proteomes" id="UP000274504">
    <property type="component" value="Unassembled WGS sequence"/>
</dbReference>
<organism evidence="4">
    <name type="scientific">Hymenolepis diminuta</name>
    <name type="common">Rat tapeworm</name>
    <dbReference type="NCBI Taxonomy" id="6216"/>
    <lineage>
        <taxon>Eukaryota</taxon>
        <taxon>Metazoa</taxon>
        <taxon>Spiralia</taxon>
        <taxon>Lophotrochozoa</taxon>
        <taxon>Platyhelminthes</taxon>
        <taxon>Cestoda</taxon>
        <taxon>Eucestoda</taxon>
        <taxon>Cyclophyllidea</taxon>
        <taxon>Hymenolepididae</taxon>
        <taxon>Hymenolepis</taxon>
    </lineage>
</organism>
<evidence type="ECO:0000313" key="2">
    <source>
        <dbReference type="EMBL" id="VDL61034.1"/>
    </source>
</evidence>
<reference evidence="2 3" key="2">
    <citation type="submission" date="2018-11" db="EMBL/GenBank/DDBJ databases">
        <authorList>
            <consortium name="Pathogen Informatics"/>
        </authorList>
    </citation>
    <scope>NUCLEOTIDE SEQUENCE [LARGE SCALE GENOMIC DNA]</scope>
</reference>
<reference evidence="4" key="1">
    <citation type="submission" date="2017-02" db="UniProtKB">
        <authorList>
            <consortium name="WormBaseParasite"/>
        </authorList>
    </citation>
    <scope>IDENTIFICATION</scope>
</reference>
<dbReference type="EMBL" id="UYSG01011130">
    <property type="protein sequence ID" value="VDL61034.1"/>
    <property type="molecule type" value="Genomic_DNA"/>
</dbReference>
<evidence type="ECO:0000256" key="1">
    <source>
        <dbReference type="SAM" id="MobiDB-lite"/>
    </source>
</evidence>
<evidence type="ECO:0000313" key="3">
    <source>
        <dbReference type="Proteomes" id="UP000274504"/>
    </source>
</evidence>
<dbReference type="OrthoDB" id="10657958at2759"/>
<name>A0A0R3STI2_HYMDI</name>
<proteinExistence type="predicted"/>
<dbReference type="AlphaFoldDB" id="A0A0R3STI2"/>
<protein>
    <submittedName>
        <fullName evidence="4">SHSP domain-containing protein</fullName>
    </submittedName>
</protein>
<feature type="compositionally biased region" description="Polar residues" evidence="1">
    <location>
        <begin position="180"/>
        <end position="194"/>
    </location>
</feature>
<dbReference type="WBParaSite" id="HDID_0000871801-mRNA-1">
    <property type="protein sequence ID" value="HDID_0000871801-mRNA-1"/>
    <property type="gene ID" value="HDID_0000871801"/>
</dbReference>
<accession>A0A0R3STI2</accession>
<sequence length="207" mass="23754">MAYLSIHTSDDEIDAHWCIFVERHCLKQRDDIAIFSTEMVRASTPMPQNENISQVWLAVIKTFHLRMRRTVQRSEPKIESEFIEDENGKLIKRTTKRTQVVTTKTYSERYINPEPFIAVPSENDTQLEDAILRVTQLDPRVTVTTTNLHNQQQYHHSSTGYHNHHLQHHLAGIGKRSPMATHSPNSNNGTSNGRSAHFNCTPASANR</sequence>
<feature type="region of interest" description="Disordered" evidence="1">
    <location>
        <begin position="156"/>
        <end position="207"/>
    </location>
</feature>
<evidence type="ECO:0000313" key="4">
    <source>
        <dbReference type="WBParaSite" id="HDID_0000871801-mRNA-1"/>
    </source>
</evidence>